<dbReference type="Pfam" id="PF03454">
    <property type="entry name" value="MoeA_C"/>
    <property type="match status" value="1"/>
</dbReference>
<keyword evidence="7 11" id="KW-0479">Metal-binding</keyword>
<evidence type="ECO:0000256" key="5">
    <source>
        <dbReference type="ARBA" id="ARBA00022505"/>
    </source>
</evidence>
<keyword evidence="13" id="KW-1185">Reference proteome</keyword>
<gene>
    <name evidence="12" type="ORF">DN745_02325</name>
</gene>
<dbReference type="InterPro" id="IPR036135">
    <property type="entry name" value="MoeA_linker/N_sf"/>
</dbReference>
<keyword evidence="9 11" id="KW-0501">Molybdenum cofactor biosynthesis</keyword>
<evidence type="ECO:0000313" key="13">
    <source>
        <dbReference type="Proteomes" id="UP000249799"/>
    </source>
</evidence>
<sequence>MQHFISVEEARERILARLTPLGAERVFLAQAAGRILAEPIAAPADTPRFAHSSRDGFALRFQDIQGETGALELVGSSAAGAPSEREVGPGQAARITTGAPLPGGADTVVMLEYCSVDAAANLLTLDAPEAVKMAQWVRQVGEDMAAGEVILEPGVRLGAADVGLLAGFGRPMVNVTRKPRVAIVSTGDELVDPGTPPGPAQIVNSNAYLLAALVEEYGGVAQILPIAPDDEDAIRQAFDAAIAGADLVLSSGGMSVGEFDLTRPIVDELTGGMHFWKIRIKPGKPLAFGVARADTAPTPLLGLPGNPNACFVGFHQFVRPALDLLSGDGAQVAADPGAPLASIPATLATAVKTTPRRRVYLSGRLEEPGPDATGARPIFYPTPNQNSGNLRLFCQATAFGIVDEGVSELNAGDEIRVEKL</sequence>
<comment type="function">
    <text evidence="2 11">Catalyzes the insertion of molybdate into adenylated molybdopterin with the concomitant release of AMP.</text>
</comment>
<dbReference type="GO" id="GO:0005829">
    <property type="term" value="C:cytosol"/>
    <property type="evidence" value="ECO:0007669"/>
    <property type="project" value="TreeGrafter"/>
</dbReference>
<evidence type="ECO:0000256" key="3">
    <source>
        <dbReference type="ARBA" id="ARBA00005046"/>
    </source>
</evidence>
<dbReference type="Pfam" id="PF00994">
    <property type="entry name" value="MoCF_biosynth"/>
    <property type="match status" value="1"/>
</dbReference>
<dbReference type="Gene3D" id="3.40.980.10">
    <property type="entry name" value="MoaB/Mog-like domain"/>
    <property type="match status" value="1"/>
</dbReference>
<dbReference type="SUPFAM" id="SSF53218">
    <property type="entry name" value="Molybdenum cofactor biosynthesis proteins"/>
    <property type="match status" value="1"/>
</dbReference>
<dbReference type="KEGG" id="bsed:DN745_02325"/>
<organism evidence="12 13">
    <name type="scientific">Bradymonas sediminis</name>
    <dbReference type="NCBI Taxonomy" id="1548548"/>
    <lineage>
        <taxon>Bacteria</taxon>
        <taxon>Deltaproteobacteria</taxon>
        <taxon>Bradymonadales</taxon>
        <taxon>Bradymonadaceae</taxon>
        <taxon>Bradymonas</taxon>
    </lineage>
</organism>
<keyword evidence="5 11" id="KW-0500">Molybdenum</keyword>
<reference evidence="12 13" key="1">
    <citation type="submission" date="2018-06" db="EMBL/GenBank/DDBJ databases">
        <title>Lujinxingia sediminis gen. nov. sp. nov., a new facultative anaerobic member of the class Deltaproteobacteria, and proposal of Lujinxingaceae fam. nov.</title>
        <authorList>
            <person name="Guo L.-Y."/>
            <person name="Li C.-M."/>
            <person name="Wang S."/>
            <person name="Du Z.-J."/>
        </authorList>
    </citation>
    <scope>NUCLEOTIDE SEQUENCE [LARGE SCALE GENOMIC DNA]</scope>
    <source>
        <strain evidence="12 13">FA350</strain>
    </source>
</reference>
<evidence type="ECO:0000256" key="11">
    <source>
        <dbReference type="RuleBase" id="RU365090"/>
    </source>
</evidence>
<name>A0A2Z4FHT0_9DELT</name>
<dbReference type="InterPro" id="IPR036425">
    <property type="entry name" value="MoaB/Mog-like_dom_sf"/>
</dbReference>
<dbReference type="AlphaFoldDB" id="A0A2Z4FHT0"/>
<keyword evidence="8 11" id="KW-0460">Magnesium</keyword>
<dbReference type="FunFam" id="3.40.980.10:FF:000004">
    <property type="entry name" value="Molybdopterin molybdenumtransferase"/>
    <property type="match status" value="1"/>
</dbReference>
<dbReference type="OrthoDB" id="9804758at2"/>
<dbReference type="PROSITE" id="PS01079">
    <property type="entry name" value="MOCF_BIOSYNTHESIS_2"/>
    <property type="match status" value="1"/>
</dbReference>
<evidence type="ECO:0000256" key="2">
    <source>
        <dbReference type="ARBA" id="ARBA00002901"/>
    </source>
</evidence>
<comment type="catalytic activity">
    <reaction evidence="10">
        <text>adenylyl-molybdopterin + molybdate = Mo-molybdopterin + AMP + H(+)</text>
        <dbReference type="Rhea" id="RHEA:35047"/>
        <dbReference type="ChEBI" id="CHEBI:15378"/>
        <dbReference type="ChEBI" id="CHEBI:36264"/>
        <dbReference type="ChEBI" id="CHEBI:62727"/>
        <dbReference type="ChEBI" id="CHEBI:71302"/>
        <dbReference type="ChEBI" id="CHEBI:456215"/>
        <dbReference type="EC" id="2.10.1.1"/>
    </reaction>
</comment>
<proteinExistence type="inferred from homology"/>
<dbReference type="Pfam" id="PF03453">
    <property type="entry name" value="MoeA_N"/>
    <property type="match status" value="1"/>
</dbReference>
<accession>A0A2Z4FHT0</accession>
<dbReference type="EC" id="2.10.1.1" evidence="11"/>
<dbReference type="NCBIfam" id="TIGR00177">
    <property type="entry name" value="molyb_syn"/>
    <property type="match status" value="1"/>
</dbReference>
<evidence type="ECO:0000256" key="7">
    <source>
        <dbReference type="ARBA" id="ARBA00022723"/>
    </source>
</evidence>
<dbReference type="InterPro" id="IPR001453">
    <property type="entry name" value="MoaB/Mog_dom"/>
</dbReference>
<protein>
    <recommendedName>
        <fullName evidence="11">Molybdopterin molybdenumtransferase</fullName>
        <ecNumber evidence="11">2.10.1.1</ecNumber>
    </recommendedName>
</protein>
<dbReference type="CDD" id="cd00887">
    <property type="entry name" value="MoeA"/>
    <property type="match status" value="1"/>
</dbReference>
<evidence type="ECO:0000313" key="12">
    <source>
        <dbReference type="EMBL" id="AWV88236.1"/>
    </source>
</evidence>
<comment type="similarity">
    <text evidence="4 11">Belongs to the MoeA family.</text>
</comment>
<dbReference type="Proteomes" id="UP000249799">
    <property type="component" value="Chromosome"/>
</dbReference>
<dbReference type="SUPFAM" id="SSF63882">
    <property type="entry name" value="MoeA N-terminal region -like"/>
    <property type="match status" value="1"/>
</dbReference>
<evidence type="ECO:0000256" key="6">
    <source>
        <dbReference type="ARBA" id="ARBA00022679"/>
    </source>
</evidence>
<evidence type="ECO:0000256" key="8">
    <source>
        <dbReference type="ARBA" id="ARBA00022842"/>
    </source>
</evidence>
<dbReference type="NCBIfam" id="NF045515">
    <property type="entry name" value="Glp_gephyrin"/>
    <property type="match status" value="1"/>
</dbReference>
<evidence type="ECO:0000256" key="1">
    <source>
        <dbReference type="ARBA" id="ARBA00001946"/>
    </source>
</evidence>
<dbReference type="RefSeq" id="WP_111331811.1">
    <property type="nucleotide sequence ID" value="NZ_CP030032.1"/>
</dbReference>
<dbReference type="EMBL" id="CP030032">
    <property type="protein sequence ID" value="AWV88236.1"/>
    <property type="molecule type" value="Genomic_DNA"/>
</dbReference>
<dbReference type="GO" id="GO:0061599">
    <property type="term" value="F:molybdopterin molybdotransferase activity"/>
    <property type="evidence" value="ECO:0007669"/>
    <property type="project" value="UniProtKB-UniRule"/>
</dbReference>
<dbReference type="PANTHER" id="PTHR10192">
    <property type="entry name" value="MOLYBDOPTERIN BIOSYNTHESIS PROTEIN"/>
    <property type="match status" value="1"/>
</dbReference>
<dbReference type="InterPro" id="IPR038987">
    <property type="entry name" value="MoeA-like"/>
</dbReference>
<dbReference type="SMART" id="SM00852">
    <property type="entry name" value="MoCF_biosynth"/>
    <property type="match status" value="1"/>
</dbReference>
<dbReference type="PANTHER" id="PTHR10192:SF5">
    <property type="entry name" value="GEPHYRIN"/>
    <property type="match status" value="1"/>
</dbReference>
<evidence type="ECO:0000256" key="4">
    <source>
        <dbReference type="ARBA" id="ARBA00010763"/>
    </source>
</evidence>
<dbReference type="InterPro" id="IPR008284">
    <property type="entry name" value="MoCF_biosynth_CS"/>
</dbReference>
<dbReference type="GO" id="GO:0046872">
    <property type="term" value="F:metal ion binding"/>
    <property type="evidence" value="ECO:0007669"/>
    <property type="project" value="UniProtKB-UniRule"/>
</dbReference>
<dbReference type="GO" id="GO:0006777">
    <property type="term" value="P:Mo-molybdopterin cofactor biosynthetic process"/>
    <property type="evidence" value="ECO:0007669"/>
    <property type="project" value="UniProtKB-UniRule"/>
</dbReference>
<dbReference type="InterPro" id="IPR005111">
    <property type="entry name" value="MoeA_C_domain_IV"/>
</dbReference>
<comment type="cofactor">
    <cofactor evidence="1 11">
        <name>Mg(2+)</name>
        <dbReference type="ChEBI" id="CHEBI:18420"/>
    </cofactor>
</comment>
<dbReference type="Gene3D" id="2.170.190.11">
    <property type="entry name" value="Molybdopterin biosynthesis moea protein, domain 3"/>
    <property type="match status" value="1"/>
</dbReference>
<keyword evidence="6 11" id="KW-0808">Transferase</keyword>
<dbReference type="UniPathway" id="UPA00344"/>
<dbReference type="SUPFAM" id="SSF63867">
    <property type="entry name" value="MoeA C-terminal domain-like"/>
    <property type="match status" value="1"/>
</dbReference>
<dbReference type="Gene3D" id="3.90.105.10">
    <property type="entry name" value="Molybdopterin biosynthesis moea protein, domain 2"/>
    <property type="match status" value="1"/>
</dbReference>
<evidence type="ECO:0000256" key="9">
    <source>
        <dbReference type="ARBA" id="ARBA00023150"/>
    </source>
</evidence>
<dbReference type="Gene3D" id="2.40.340.10">
    <property type="entry name" value="MoeA, C-terminal, domain IV"/>
    <property type="match status" value="1"/>
</dbReference>
<dbReference type="InterPro" id="IPR005110">
    <property type="entry name" value="MoeA_linker/N"/>
</dbReference>
<dbReference type="InterPro" id="IPR036688">
    <property type="entry name" value="MoeA_C_domain_IV_sf"/>
</dbReference>
<evidence type="ECO:0000256" key="10">
    <source>
        <dbReference type="ARBA" id="ARBA00047317"/>
    </source>
</evidence>
<comment type="pathway">
    <text evidence="3 11">Cofactor biosynthesis; molybdopterin biosynthesis.</text>
</comment>